<evidence type="ECO:0000256" key="1">
    <source>
        <dbReference type="ARBA" id="ARBA00011353"/>
    </source>
</evidence>
<evidence type="ECO:0008006" key="4">
    <source>
        <dbReference type="Google" id="ProtNLM"/>
    </source>
</evidence>
<evidence type="ECO:0000313" key="3">
    <source>
        <dbReference type="Proteomes" id="UP000672032"/>
    </source>
</evidence>
<dbReference type="OrthoDB" id="5423428at2759"/>
<sequence>MVENPSDKEVVIHENMKLGEIVDSGAQAMAIMDETYVYHLAQTPATTSSSIKHLLAKGMLAAATAAALYTSGAKTKSMKIHPVISVAHLEPSPKPTEDPYSRPFAQGILQKPEFVPDRILRKREQKRRGGGVMTEYLIKFKGRTKEWNKWELDRRVSEELIRVFEG</sequence>
<comment type="subunit">
    <text evidence="1">Component of the NuA4 histone acetyltransferase complex.</text>
</comment>
<dbReference type="AlphaFoldDB" id="A0A8A3PLI5"/>
<proteinExistence type="predicted"/>
<name>A0A8A3PLI5_9HELO</name>
<accession>A0A8A3PLI5</accession>
<gene>
    <name evidence="2" type="ORF">DSL72_007112</name>
</gene>
<organism evidence="2 3">
    <name type="scientific">Monilinia vaccinii-corymbosi</name>
    <dbReference type="NCBI Taxonomy" id="61207"/>
    <lineage>
        <taxon>Eukaryota</taxon>
        <taxon>Fungi</taxon>
        <taxon>Dikarya</taxon>
        <taxon>Ascomycota</taxon>
        <taxon>Pezizomycotina</taxon>
        <taxon>Leotiomycetes</taxon>
        <taxon>Helotiales</taxon>
        <taxon>Sclerotiniaceae</taxon>
        <taxon>Monilinia</taxon>
    </lineage>
</organism>
<dbReference type="Proteomes" id="UP000672032">
    <property type="component" value="Chromosome 6"/>
</dbReference>
<dbReference type="SUPFAM" id="SSF54160">
    <property type="entry name" value="Chromo domain-like"/>
    <property type="match status" value="1"/>
</dbReference>
<reference evidence="2" key="1">
    <citation type="submission" date="2020-10" db="EMBL/GenBank/DDBJ databases">
        <title>Genome Sequence of Monilinia vaccinii-corymbosi Sheds Light on Mummy Berry Disease Infection of Blueberry and Mating Type.</title>
        <authorList>
            <person name="Yow A.G."/>
            <person name="Zhang Y."/>
            <person name="Bansal K."/>
            <person name="Eacker S.M."/>
            <person name="Sullivan S."/>
            <person name="Liachko I."/>
            <person name="Cubeta M.A."/>
            <person name="Rollins J.A."/>
            <person name="Ashrafi H."/>
        </authorList>
    </citation>
    <scope>NUCLEOTIDE SEQUENCE</scope>
    <source>
        <strain evidence="2">RL-1</strain>
    </source>
</reference>
<protein>
    <recommendedName>
        <fullName evidence="4">Chromo domain-containing protein</fullName>
    </recommendedName>
</protein>
<dbReference type="InterPro" id="IPR016197">
    <property type="entry name" value="Chromo-like_dom_sf"/>
</dbReference>
<evidence type="ECO:0000313" key="2">
    <source>
        <dbReference type="EMBL" id="QSZ35990.1"/>
    </source>
</evidence>
<dbReference type="Gene3D" id="2.40.50.40">
    <property type="match status" value="1"/>
</dbReference>
<keyword evidence="3" id="KW-1185">Reference proteome</keyword>
<dbReference type="EMBL" id="CP063410">
    <property type="protein sequence ID" value="QSZ35990.1"/>
    <property type="molecule type" value="Genomic_DNA"/>
</dbReference>